<dbReference type="AlphaFoldDB" id="A0A3R7Z994"/>
<evidence type="ECO:0000313" key="1">
    <source>
        <dbReference type="EMBL" id="RQM22567.1"/>
    </source>
</evidence>
<keyword evidence="2" id="KW-1185">Reference proteome</keyword>
<dbReference type="EMBL" id="MZMZ02003136">
    <property type="protein sequence ID" value="RQM22567.1"/>
    <property type="molecule type" value="Genomic_DNA"/>
</dbReference>
<reference evidence="1" key="1">
    <citation type="submission" date="2018-07" db="EMBL/GenBank/DDBJ databases">
        <title>Annotation of Aphanomyces astaci genome assembly.</title>
        <authorList>
            <person name="Studholme D.J."/>
        </authorList>
    </citation>
    <scope>NUCLEOTIDE SEQUENCE [LARGE SCALE GENOMIC DNA]</scope>
    <source>
        <strain evidence="1">Pc</strain>
    </source>
</reference>
<sequence length="169" mass="19057">MSNSSDQTERTRLSGGWVDGKQEWPVAKLECVAKPLSMHRSTASMYEAFYLLRAKHMSGMLLLNDMDHELSSFGWQEILELVECWPSKLNFVVEFPVPLPPAITPSVSLPHFSNLVFPIVHVMATLNILVSIHTTNIAMILMSEIGVLRLVDVMRLLLSEQKHVGNRES</sequence>
<comment type="caution">
    <text evidence="1">The sequence shown here is derived from an EMBL/GenBank/DDBJ whole genome shotgun (WGS) entry which is preliminary data.</text>
</comment>
<accession>A0A3R7Z994</accession>
<proteinExistence type="predicted"/>
<gene>
    <name evidence="1" type="ORF">B5M09_002223</name>
</gene>
<organism evidence="1 2">
    <name type="scientific">Aphanomyces astaci</name>
    <name type="common">Crayfish plague agent</name>
    <dbReference type="NCBI Taxonomy" id="112090"/>
    <lineage>
        <taxon>Eukaryota</taxon>
        <taxon>Sar</taxon>
        <taxon>Stramenopiles</taxon>
        <taxon>Oomycota</taxon>
        <taxon>Saprolegniomycetes</taxon>
        <taxon>Saprolegniales</taxon>
        <taxon>Verrucalvaceae</taxon>
        <taxon>Aphanomyces</taxon>
    </lineage>
</organism>
<dbReference type="Proteomes" id="UP000284702">
    <property type="component" value="Unassembled WGS sequence"/>
</dbReference>
<protein>
    <submittedName>
        <fullName evidence="1">Uncharacterized protein</fullName>
    </submittedName>
</protein>
<evidence type="ECO:0000313" key="2">
    <source>
        <dbReference type="Proteomes" id="UP000284702"/>
    </source>
</evidence>
<dbReference type="VEuPathDB" id="FungiDB:H257_12612"/>
<name>A0A3R7Z994_APHAT</name>